<name>A0ABQ0C2P9_9FIRM</name>
<sequence length="82" mass="9658">MNNIQTALQNRNHEKEKIMQEPYEIVKANETPVDYDLEGSDIAEKICELLIKSKMSYLQMNEVLYQADKALRYKALSDSWKF</sequence>
<accession>A0ABQ0C2P9</accession>
<keyword evidence="2" id="KW-1185">Reference proteome</keyword>
<dbReference type="Proteomes" id="UP001600941">
    <property type="component" value="Unassembled WGS sequence"/>
</dbReference>
<proteinExistence type="predicted"/>
<evidence type="ECO:0000313" key="1">
    <source>
        <dbReference type="EMBL" id="GAA6503068.1"/>
    </source>
</evidence>
<dbReference type="EMBL" id="BAABZQ010000001">
    <property type="protein sequence ID" value="GAA6503068.1"/>
    <property type="molecule type" value="Genomic_DNA"/>
</dbReference>
<comment type="caution">
    <text evidence="1">The sequence shown here is derived from an EMBL/GenBank/DDBJ whole genome shotgun (WGS) entry which is preliminary data.</text>
</comment>
<evidence type="ECO:0000313" key="2">
    <source>
        <dbReference type="Proteomes" id="UP001600941"/>
    </source>
</evidence>
<organism evidence="1 2">
    <name type="scientific">Blautia parvula</name>
    <dbReference type="NCBI Taxonomy" id="2877527"/>
    <lineage>
        <taxon>Bacteria</taxon>
        <taxon>Bacillati</taxon>
        <taxon>Bacillota</taxon>
        <taxon>Clostridia</taxon>
        <taxon>Lachnospirales</taxon>
        <taxon>Lachnospiraceae</taxon>
        <taxon>Blautia</taxon>
    </lineage>
</organism>
<gene>
    <name evidence="1" type="ORF">K340107D12_58840</name>
</gene>
<reference evidence="1 2" key="1">
    <citation type="submission" date="2024-04" db="EMBL/GenBank/DDBJ databases">
        <title>Defined microbial consortia suppress multidrug-resistant proinflammatory Enterobacteriaceae via ecological control.</title>
        <authorList>
            <person name="Furuichi M."/>
            <person name="Kawaguchi T."/>
            <person name="Pust M."/>
            <person name="Yasuma K."/>
            <person name="Plichta D."/>
            <person name="Hasegawa N."/>
            <person name="Ohya T."/>
            <person name="Bhattarai S."/>
            <person name="Sasajima S."/>
            <person name="Aoto Y."/>
            <person name="Tuganbaev T."/>
            <person name="Yaginuma M."/>
            <person name="Ueda M."/>
            <person name="Okahashi N."/>
            <person name="Amafuji K."/>
            <person name="Kiridooshi Y."/>
            <person name="Sugita K."/>
            <person name="Strazar M."/>
            <person name="Skelly A."/>
            <person name="Suda W."/>
            <person name="Hattori M."/>
            <person name="Nakamoto N."/>
            <person name="Caballero S."/>
            <person name="Norman J."/>
            <person name="Olle B."/>
            <person name="Tanoue T."/>
            <person name="Arita M."/>
            <person name="Bucci V."/>
            <person name="Atarashi K."/>
            <person name="Xavier R."/>
            <person name="Honda K."/>
        </authorList>
    </citation>
    <scope>NUCLEOTIDE SEQUENCE [LARGE SCALE GENOMIC DNA]</scope>
    <source>
        <strain evidence="2">k34-0107-D12</strain>
    </source>
</reference>
<protein>
    <submittedName>
        <fullName evidence="1">Uncharacterized protein</fullName>
    </submittedName>
</protein>
<dbReference type="RefSeq" id="WP_103732650.1">
    <property type="nucleotide sequence ID" value="NZ_BAABZQ010000001.1"/>
</dbReference>